<evidence type="ECO:0000259" key="5">
    <source>
        <dbReference type="Pfam" id="PF13439"/>
    </source>
</evidence>
<dbReference type="Gene3D" id="3.40.50.2000">
    <property type="entry name" value="Glycogen Phosphorylase B"/>
    <property type="match status" value="2"/>
</dbReference>
<feature type="domain" description="Glycosyltransferase subfamily 4-like N-terminal" evidence="5">
    <location>
        <begin position="70"/>
        <end position="247"/>
    </location>
</feature>
<dbReference type="OrthoDB" id="512920at2759"/>
<evidence type="ECO:0000256" key="2">
    <source>
        <dbReference type="SAM" id="MobiDB-lite"/>
    </source>
</evidence>
<dbReference type="CDD" id="cd03814">
    <property type="entry name" value="GT4-like"/>
    <property type="match status" value="1"/>
</dbReference>
<feature type="domain" description="Glycosyl transferase family 1" evidence="4">
    <location>
        <begin position="256"/>
        <end position="411"/>
    </location>
</feature>
<evidence type="ECO:0000259" key="4">
    <source>
        <dbReference type="Pfam" id="PF00534"/>
    </source>
</evidence>
<dbReference type="AlphaFoldDB" id="A0A0D1YVF9"/>
<dbReference type="STRING" id="1016849.A0A0D1YVF9"/>
<keyword evidence="3" id="KW-0472">Membrane</keyword>
<evidence type="ECO:0000313" key="6">
    <source>
        <dbReference type="EMBL" id="KIV86512.1"/>
    </source>
</evidence>
<protein>
    <recommendedName>
        <fullName evidence="8">Glycosyl transferase family 1 domain-containing protein</fullName>
    </recommendedName>
</protein>
<dbReference type="Pfam" id="PF13439">
    <property type="entry name" value="Glyco_transf_4"/>
    <property type="match status" value="1"/>
</dbReference>
<dbReference type="PANTHER" id="PTHR45947">
    <property type="entry name" value="SULFOQUINOVOSYL TRANSFERASE SQD2"/>
    <property type="match status" value="1"/>
</dbReference>
<keyword evidence="3" id="KW-0812">Transmembrane</keyword>
<gene>
    <name evidence="6" type="ORF">PV11_02122</name>
</gene>
<dbReference type="PANTHER" id="PTHR45947:SF3">
    <property type="entry name" value="SULFOQUINOVOSYL TRANSFERASE SQD2"/>
    <property type="match status" value="1"/>
</dbReference>
<evidence type="ECO:0000313" key="7">
    <source>
        <dbReference type="Proteomes" id="UP000053599"/>
    </source>
</evidence>
<keyword evidence="1" id="KW-0808">Transferase</keyword>
<dbReference type="InterPro" id="IPR028098">
    <property type="entry name" value="Glyco_trans_4-like_N"/>
</dbReference>
<dbReference type="InterPro" id="IPR050194">
    <property type="entry name" value="Glycosyltransferase_grp1"/>
</dbReference>
<dbReference type="Proteomes" id="UP000053599">
    <property type="component" value="Unassembled WGS sequence"/>
</dbReference>
<evidence type="ECO:0008006" key="8">
    <source>
        <dbReference type="Google" id="ProtNLM"/>
    </source>
</evidence>
<evidence type="ECO:0000256" key="3">
    <source>
        <dbReference type="SAM" id="Phobius"/>
    </source>
</evidence>
<keyword evidence="3" id="KW-1133">Transmembrane helix</keyword>
<dbReference type="InterPro" id="IPR001296">
    <property type="entry name" value="Glyco_trans_1"/>
</dbReference>
<feature type="region of interest" description="Disordered" evidence="2">
    <location>
        <begin position="1"/>
        <end position="47"/>
    </location>
</feature>
<feature type="compositionally biased region" description="Polar residues" evidence="2">
    <location>
        <begin position="23"/>
        <end position="45"/>
    </location>
</feature>
<evidence type="ECO:0000256" key="1">
    <source>
        <dbReference type="ARBA" id="ARBA00022676"/>
    </source>
</evidence>
<accession>A0A0D1YVF9</accession>
<dbReference type="HOGENOM" id="CLU_009583_23_0_1"/>
<dbReference type="GO" id="GO:0016757">
    <property type="term" value="F:glycosyltransferase activity"/>
    <property type="evidence" value="ECO:0007669"/>
    <property type="project" value="UniProtKB-KW"/>
</dbReference>
<sequence>MEKAAAEQQQQQPQQLELMVTDDQASATESDAQIQPKSKSQSLATESRDDFPSFLKGKRLLLVTESLGPVNGVSRTTLMLIEYLRKNGMQLAIVAPHSKQSRLKPSVQDTSELRLPGYPLPYNPDLTVVYPFQLEDVYKQTFKPDIVYLASPASTGFQFLLQIRQLQEPPVVLLNFQTDLSAYSEILFPGPVARFSVWLLGVVQGFLFSHRSVHTIFYPSSGIRRYLLKAGAPSSRLVQLGRGVDTELFNPSQRDEAYHKELAPNGELVLVCVCRIAPEKGFDFLAQVARRLVEQSFPFKLLIVGGNLNPEVEADVRRLFDPVKDHVIFTGFLTGASLARAYASSDLFLHCSITETFGLVVLEAMASGVPVIARDEGGPSDIIRHGTTGYLVPPQDVDTFVDLVHRFSDKPLLSTMAVDARQYACDTTWDKINKRVAWQLAEGLHEHLRLKRKKRPIRNWLANRYYGFKSGVVQPIVVRFRLNFAILLVYIVWMMAAIVLIIYGNKVFSRTGHLLRNIPVIFQENHYQTFKQGFREAFKQLTTPQK</sequence>
<dbReference type="EMBL" id="KN846951">
    <property type="protein sequence ID" value="KIV86512.1"/>
    <property type="molecule type" value="Genomic_DNA"/>
</dbReference>
<feature type="transmembrane region" description="Helical" evidence="3">
    <location>
        <begin position="484"/>
        <end position="503"/>
    </location>
</feature>
<organism evidence="6 7">
    <name type="scientific">Exophiala sideris</name>
    <dbReference type="NCBI Taxonomy" id="1016849"/>
    <lineage>
        <taxon>Eukaryota</taxon>
        <taxon>Fungi</taxon>
        <taxon>Dikarya</taxon>
        <taxon>Ascomycota</taxon>
        <taxon>Pezizomycotina</taxon>
        <taxon>Eurotiomycetes</taxon>
        <taxon>Chaetothyriomycetidae</taxon>
        <taxon>Chaetothyriales</taxon>
        <taxon>Herpotrichiellaceae</taxon>
        <taxon>Exophiala</taxon>
    </lineage>
</organism>
<name>A0A0D1YVF9_9EURO</name>
<proteinExistence type="predicted"/>
<keyword evidence="1" id="KW-0328">Glycosyltransferase</keyword>
<dbReference type="Pfam" id="PF00534">
    <property type="entry name" value="Glycos_transf_1"/>
    <property type="match status" value="1"/>
</dbReference>
<dbReference type="SUPFAM" id="SSF53756">
    <property type="entry name" value="UDP-Glycosyltransferase/glycogen phosphorylase"/>
    <property type="match status" value="1"/>
</dbReference>
<reference evidence="6 7" key="1">
    <citation type="submission" date="2015-01" db="EMBL/GenBank/DDBJ databases">
        <title>The Genome Sequence of Exophiala sideris CBS121828.</title>
        <authorList>
            <consortium name="The Broad Institute Genomics Platform"/>
            <person name="Cuomo C."/>
            <person name="de Hoog S."/>
            <person name="Gorbushina A."/>
            <person name="Stielow B."/>
            <person name="Teixiera M."/>
            <person name="Abouelleil A."/>
            <person name="Chapman S.B."/>
            <person name="Priest M."/>
            <person name="Young S.K."/>
            <person name="Wortman J."/>
            <person name="Nusbaum C."/>
            <person name="Birren B."/>
        </authorList>
    </citation>
    <scope>NUCLEOTIDE SEQUENCE [LARGE SCALE GENOMIC DNA]</scope>
    <source>
        <strain evidence="6 7">CBS 121828</strain>
    </source>
</reference>